<proteinExistence type="inferred from homology"/>
<keyword evidence="4 7" id="KW-0808">Transferase</keyword>
<evidence type="ECO:0000256" key="5">
    <source>
        <dbReference type="SAM" id="MobiDB-lite"/>
    </source>
</evidence>
<evidence type="ECO:0000313" key="8">
    <source>
        <dbReference type="Proteomes" id="UP000027986"/>
    </source>
</evidence>
<sequence>MTQPDAEPGSSEGRALPRVGVVLMTMGNRPDDLRAALDSLIAQRDVELDVVLLGNGWDPAENPWPFPDVVRPLYSPENLGIPGGRNVGAAKARGDYLFFFDDDATLPNDHVLADMVREMERDPKNAVIGPLGQDPTGKPTPRRWIPRLRVEGGGKPGPATWFLEGIHLSRRTAFEEVGGWPGEFFYGHEGIDLAWRLIDAGWVIQYVPSITVHHPATSPARHAVYYRMNARNRVWVAKRNLPAPLVPLYLGNWAAITVLRVKDKEALKTWFAGFVEGVRTDAGERRVMSWSTVARLTRLGRPPVL</sequence>
<dbReference type="PANTHER" id="PTHR43179">
    <property type="entry name" value="RHAMNOSYLTRANSFERASE WBBL"/>
    <property type="match status" value="1"/>
</dbReference>
<dbReference type="GO" id="GO:0016757">
    <property type="term" value="F:glycosyltransferase activity"/>
    <property type="evidence" value="ECO:0007669"/>
    <property type="project" value="UniProtKB-KW"/>
</dbReference>
<dbReference type="AlphaFoldDB" id="A0A075JIU7"/>
<evidence type="ECO:0000313" key="7">
    <source>
        <dbReference type="EMBL" id="AIF41267.1"/>
    </source>
</evidence>
<accession>A0A075JIU7</accession>
<evidence type="ECO:0000256" key="3">
    <source>
        <dbReference type="ARBA" id="ARBA00022676"/>
    </source>
</evidence>
<comment type="similarity">
    <text evidence="2">Belongs to the glycosyltransferase 2 family.</text>
</comment>
<name>A0A075JIU7_9MICO</name>
<protein>
    <submittedName>
        <fullName evidence="7">Glycosyl transferase</fullName>
    </submittedName>
</protein>
<dbReference type="Pfam" id="PF00535">
    <property type="entry name" value="Glycos_transf_2"/>
    <property type="match status" value="1"/>
</dbReference>
<gene>
    <name evidence="7" type="ORF">HX89_10290</name>
</gene>
<organism evidence="7 8">
    <name type="scientific">Dermacoccus nishinomiyaensis</name>
    <dbReference type="NCBI Taxonomy" id="1274"/>
    <lineage>
        <taxon>Bacteria</taxon>
        <taxon>Bacillati</taxon>
        <taxon>Actinomycetota</taxon>
        <taxon>Actinomycetes</taxon>
        <taxon>Micrococcales</taxon>
        <taxon>Dermacoccaceae</taxon>
        <taxon>Dermacoccus</taxon>
    </lineage>
</organism>
<dbReference type="Gene3D" id="3.90.550.10">
    <property type="entry name" value="Spore Coat Polysaccharide Biosynthesis Protein SpsA, Chain A"/>
    <property type="match status" value="1"/>
</dbReference>
<evidence type="ECO:0000259" key="6">
    <source>
        <dbReference type="Pfam" id="PF00535"/>
    </source>
</evidence>
<keyword evidence="3" id="KW-0328">Glycosyltransferase</keyword>
<feature type="region of interest" description="Disordered" evidence="5">
    <location>
        <begin position="125"/>
        <end position="144"/>
    </location>
</feature>
<dbReference type="InterPro" id="IPR001173">
    <property type="entry name" value="Glyco_trans_2-like"/>
</dbReference>
<evidence type="ECO:0000256" key="4">
    <source>
        <dbReference type="ARBA" id="ARBA00022679"/>
    </source>
</evidence>
<feature type="domain" description="Glycosyltransferase 2-like" evidence="6">
    <location>
        <begin position="22"/>
        <end position="135"/>
    </location>
</feature>
<dbReference type="EMBL" id="CP008889">
    <property type="protein sequence ID" value="AIF41267.1"/>
    <property type="molecule type" value="Genomic_DNA"/>
</dbReference>
<dbReference type="HOGENOM" id="CLU_074755_0_0_11"/>
<comment type="pathway">
    <text evidence="1">Cell wall biogenesis; cell wall polysaccharide biosynthesis.</text>
</comment>
<reference evidence="7 8" key="1">
    <citation type="submission" date="2014-07" db="EMBL/GenBank/DDBJ databases">
        <title>Genome Sequencing of Dermacoccus nishinomiyaensis.</title>
        <authorList>
            <person name="Hong K.W."/>
            <person name="Chan K.G."/>
        </authorList>
    </citation>
    <scope>NUCLEOTIDE SEQUENCE [LARGE SCALE GENOMIC DNA]</scope>
    <source>
        <strain evidence="7 8">M25</strain>
    </source>
</reference>
<keyword evidence="8" id="KW-1185">Reference proteome</keyword>
<dbReference type="SUPFAM" id="SSF53448">
    <property type="entry name" value="Nucleotide-diphospho-sugar transferases"/>
    <property type="match status" value="1"/>
</dbReference>
<evidence type="ECO:0000256" key="2">
    <source>
        <dbReference type="ARBA" id="ARBA00006739"/>
    </source>
</evidence>
<dbReference type="Proteomes" id="UP000027986">
    <property type="component" value="Chromosome"/>
</dbReference>
<dbReference type="InterPro" id="IPR029044">
    <property type="entry name" value="Nucleotide-diphossugar_trans"/>
</dbReference>
<dbReference type="PANTHER" id="PTHR43179:SF12">
    <property type="entry name" value="GALACTOFURANOSYLTRANSFERASE GLFT2"/>
    <property type="match status" value="1"/>
</dbReference>
<dbReference type="KEGG" id="dni:HX89_10290"/>
<dbReference type="eggNOG" id="COG1216">
    <property type="taxonomic scope" value="Bacteria"/>
</dbReference>
<evidence type="ECO:0000256" key="1">
    <source>
        <dbReference type="ARBA" id="ARBA00004776"/>
    </source>
</evidence>